<dbReference type="STRING" id="1776384.GCA_900086585_02938"/>
<dbReference type="EMBL" id="QRMS01000001">
    <property type="protein sequence ID" value="RHJ89597.1"/>
    <property type="molecule type" value="Genomic_DNA"/>
</dbReference>
<dbReference type="OrthoDB" id="513777at2"/>
<dbReference type="AlphaFoldDB" id="A0A415E734"/>
<keyword evidence="2" id="KW-1185">Reference proteome</keyword>
<evidence type="ECO:0008006" key="3">
    <source>
        <dbReference type="Google" id="ProtNLM"/>
    </source>
</evidence>
<evidence type="ECO:0000313" key="1">
    <source>
        <dbReference type="EMBL" id="RHJ89597.1"/>
    </source>
</evidence>
<organism evidence="1 2">
    <name type="scientific">Emergencia timonensis</name>
    <dbReference type="NCBI Taxonomy" id="1776384"/>
    <lineage>
        <taxon>Bacteria</taxon>
        <taxon>Bacillati</taxon>
        <taxon>Bacillota</taxon>
        <taxon>Clostridia</taxon>
        <taxon>Peptostreptococcales</taxon>
        <taxon>Anaerovoracaceae</taxon>
        <taxon>Emergencia</taxon>
    </lineage>
</organism>
<dbReference type="Proteomes" id="UP000284841">
    <property type="component" value="Unassembled WGS sequence"/>
</dbReference>
<evidence type="ECO:0000313" key="2">
    <source>
        <dbReference type="Proteomes" id="UP000284841"/>
    </source>
</evidence>
<accession>A0A415E734</accession>
<comment type="caution">
    <text evidence="1">The sequence shown here is derived from an EMBL/GenBank/DDBJ whole genome shotgun (WGS) entry which is preliminary data.</text>
</comment>
<protein>
    <recommendedName>
        <fullName evidence="3">RHS repeat-associated core domain-containing protein</fullName>
    </recommendedName>
</protein>
<proteinExistence type="predicted"/>
<name>A0A415E734_9FIRM</name>
<gene>
    <name evidence="1" type="ORF">DW099_03220</name>
</gene>
<dbReference type="RefSeq" id="WP_118333693.1">
    <property type="nucleotide sequence ID" value="NZ_AP025567.1"/>
</dbReference>
<sequence length="112" mass="12040">MDKIKRVSLENMPDRNPRLQLGSVLYTGGADGSLKSFNLLGGADAFGTERKAGSSHDYYLYTEDAKGSTVTVLDNAGSRVVSYLYDDFGDVTESKATGYRGFENELQGAGSP</sequence>
<reference evidence="1 2" key="1">
    <citation type="submission" date="2018-08" db="EMBL/GenBank/DDBJ databases">
        <title>A genome reference for cultivated species of the human gut microbiota.</title>
        <authorList>
            <person name="Zou Y."/>
            <person name="Xue W."/>
            <person name="Luo G."/>
        </authorList>
    </citation>
    <scope>NUCLEOTIDE SEQUENCE [LARGE SCALE GENOMIC DNA]</scope>
    <source>
        <strain evidence="1 2">AM07-24</strain>
    </source>
</reference>